<name>A0A0F5FSK0_9HYPH</name>
<evidence type="ECO:0000313" key="3">
    <source>
        <dbReference type="Proteomes" id="UP000033632"/>
    </source>
</evidence>
<evidence type="ECO:0000313" key="2">
    <source>
        <dbReference type="EMBL" id="KKB11854.1"/>
    </source>
</evidence>
<feature type="domain" description="DUF6968" evidence="1">
    <location>
        <begin position="7"/>
        <end position="95"/>
    </location>
</feature>
<dbReference type="Pfam" id="PF22302">
    <property type="entry name" value="DUF6968"/>
    <property type="match status" value="1"/>
</dbReference>
<reference evidence="2 3" key="1">
    <citation type="submission" date="2015-03" db="EMBL/GenBank/DDBJ databases">
        <authorList>
            <person name="Hassan Y.I."/>
            <person name="Lepp D."/>
            <person name="Li X.-Z."/>
            <person name="Zhou T."/>
        </authorList>
    </citation>
    <scope>NUCLEOTIDE SEQUENCE [LARGE SCALE GENOMIC DNA]</scope>
    <source>
        <strain evidence="2 3">BD-c194</strain>
    </source>
</reference>
<comment type="caution">
    <text evidence="2">The sequence shown here is derived from an EMBL/GenBank/DDBJ whole genome shotgun (WGS) entry which is preliminary data.</text>
</comment>
<organism evidence="2 3">
    <name type="scientific">Devosia geojensis</name>
    <dbReference type="NCBI Taxonomy" id="443610"/>
    <lineage>
        <taxon>Bacteria</taxon>
        <taxon>Pseudomonadati</taxon>
        <taxon>Pseudomonadota</taxon>
        <taxon>Alphaproteobacteria</taxon>
        <taxon>Hyphomicrobiales</taxon>
        <taxon>Devosiaceae</taxon>
        <taxon>Devosia</taxon>
    </lineage>
</organism>
<dbReference type="EMBL" id="JZEX01000106">
    <property type="protein sequence ID" value="KKB11854.1"/>
    <property type="molecule type" value="Genomic_DNA"/>
</dbReference>
<keyword evidence="3" id="KW-1185">Reference proteome</keyword>
<dbReference type="STRING" id="443610.VE25_10325"/>
<dbReference type="AlphaFoldDB" id="A0A0F5FSK0"/>
<dbReference type="Proteomes" id="UP000033632">
    <property type="component" value="Unassembled WGS sequence"/>
</dbReference>
<dbReference type="PATRIC" id="fig|443610.3.peg.266"/>
<proteinExistence type="predicted"/>
<dbReference type="RefSeq" id="WP_046108544.1">
    <property type="nucleotide sequence ID" value="NZ_JZEX01000106.1"/>
</dbReference>
<dbReference type="InterPro" id="IPR054241">
    <property type="entry name" value="DUF6968"/>
</dbReference>
<evidence type="ECO:0000259" key="1">
    <source>
        <dbReference type="Pfam" id="PF22302"/>
    </source>
</evidence>
<sequence>MMIAGVRKMTVMTDAGERTVEIRMYLPEPAGPAWDCRYEIDWPEGTISSFAGGNDAIAALHAAIEKIGMELYMSRYHHERRMWWLKPWEGYGFPLPKGARDLLIGHDQRFYGLDADSEGGPD</sequence>
<protein>
    <recommendedName>
        <fullName evidence="1">DUF6968 domain-containing protein</fullName>
    </recommendedName>
</protein>
<gene>
    <name evidence="2" type="ORF">VE25_10325</name>
</gene>
<accession>A0A0F5FSK0</accession>